<gene>
    <name evidence="1" type="ORF">PPENT_87.1.T1990009</name>
</gene>
<proteinExistence type="predicted"/>
<evidence type="ECO:0000313" key="2">
    <source>
        <dbReference type="Proteomes" id="UP000689195"/>
    </source>
</evidence>
<name>A0A8S1YKP6_9CILI</name>
<comment type="caution">
    <text evidence="1">The sequence shown here is derived from an EMBL/GenBank/DDBJ whole genome shotgun (WGS) entry which is preliminary data.</text>
</comment>
<dbReference type="EMBL" id="CAJJDO010000199">
    <property type="protein sequence ID" value="CAD8214203.1"/>
    <property type="molecule type" value="Genomic_DNA"/>
</dbReference>
<dbReference type="Proteomes" id="UP000689195">
    <property type="component" value="Unassembled WGS sequence"/>
</dbReference>
<keyword evidence="2" id="KW-1185">Reference proteome</keyword>
<accession>A0A8S1YKP6</accession>
<organism evidence="1 2">
    <name type="scientific">Paramecium pentaurelia</name>
    <dbReference type="NCBI Taxonomy" id="43138"/>
    <lineage>
        <taxon>Eukaryota</taxon>
        <taxon>Sar</taxon>
        <taxon>Alveolata</taxon>
        <taxon>Ciliophora</taxon>
        <taxon>Intramacronucleata</taxon>
        <taxon>Oligohymenophorea</taxon>
        <taxon>Peniculida</taxon>
        <taxon>Parameciidae</taxon>
        <taxon>Paramecium</taxon>
    </lineage>
</organism>
<reference evidence="1" key="1">
    <citation type="submission" date="2021-01" db="EMBL/GenBank/DDBJ databases">
        <authorList>
            <consortium name="Genoscope - CEA"/>
            <person name="William W."/>
        </authorList>
    </citation>
    <scope>NUCLEOTIDE SEQUENCE</scope>
</reference>
<sequence>MNLFKKNSISKGCNKQKSQKISTLDQLKEQIDKGIILENEKEQSESQSELYQNVLQQERKQNSKRRLEELVFDE</sequence>
<dbReference type="AlphaFoldDB" id="A0A8S1YKP6"/>
<protein>
    <submittedName>
        <fullName evidence="1">Uncharacterized protein</fullName>
    </submittedName>
</protein>
<evidence type="ECO:0000313" key="1">
    <source>
        <dbReference type="EMBL" id="CAD8214203.1"/>
    </source>
</evidence>